<protein>
    <submittedName>
        <fullName evidence="2">Transcriptional regulator PadR-like family protein</fullName>
    </submittedName>
</protein>
<dbReference type="SUPFAM" id="SSF46785">
    <property type="entry name" value="Winged helix' DNA-binding domain"/>
    <property type="match status" value="1"/>
</dbReference>
<evidence type="ECO:0000259" key="1">
    <source>
        <dbReference type="Pfam" id="PF03551"/>
    </source>
</evidence>
<dbReference type="InterPro" id="IPR036388">
    <property type="entry name" value="WH-like_DNA-bd_sf"/>
</dbReference>
<evidence type="ECO:0000313" key="2">
    <source>
        <dbReference type="EMBL" id="OQB41192.1"/>
    </source>
</evidence>
<gene>
    <name evidence="2" type="ORF">BWY04_00999</name>
</gene>
<sequence>MYDTNNISIQMRKGILEYLILLIISKGEVYASDIITELQKYDLLIVEGTLYPLLSRLKKDQLLQYYWVESKS</sequence>
<dbReference type="Proteomes" id="UP000485621">
    <property type="component" value="Unassembled WGS sequence"/>
</dbReference>
<feature type="domain" description="Transcription regulator PadR N-terminal" evidence="1">
    <location>
        <begin position="20"/>
        <end position="70"/>
    </location>
</feature>
<reference evidence="2" key="1">
    <citation type="submission" date="2017-02" db="EMBL/GenBank/DDBJ databases">
        <title>Delving into the versatile metabolic prowess of the omnipresent phylum Bacteroidetes.</title>
        <authorList>
            <person name="Nobu M.K."/>
            <person name="Mei R."/>
            <person name="Narihiro T."/>
            <person name="Kuroda K."/>
            <person name="Liu W.-T."/>
        </authorList>
    </citation>
    <scope>NUCLEOTIDE SEQUENCE</scope>
    <source>
        <strain evidence="2">ADurb.Bin160</strain>
    </source>
</reference>
<accession>A0A1V5ZMC9</accession>
<dbReference type="InterPro" id="IPR036390">
    <property type="entry name" value="WH_DNA-bd_sf"/>
</dbReference>
<organism evidence="2">
    <name type="scientific">candidate division CPR1 bacterium ADurb.Bin160</name>
    <dbReference type="NCBI Taxonomy" id="1852826"/>
    <lineage>
        <taxon>Bacteria</taxon>
        <taxon>candidate division CPR1</taxon>
    </lineage>
</organism>
<dbReference type="Pfam" id="PF03551">
    <property type="entry name" value="PadR"/>
    <property type="match status" value="1"/>
</dbReference>
<dbReference type="EMBL" id="MWDB01000022">
    <property type="protein sequence ID" value="OQB41192.1"/>
    <property type="molecule type" value="Genomic_DNA"/>
</dbReference>
<name>A0A1V5ZMC9_9BACT</name>
<dbReference type="Gene3D" id="1.10.10.10">
    <property type="entry name" value="Winged helix-like DNA-binding domain superfamily/Winged helix DNA-binding domain"/>
    <property type="match status" value="1"/>
</dbReference>
<comment type="caution">
    <text evidence="2">The sequence shown here is derived from an EMBL/GenBank/DDBJ whole genome shotgun (WGS) entry which is preliminary data.</text>
</comment>
<dbReference type="InterPro" id="IPR005149">
    <property type="entry name" value="Tscrpt_reg_PadR_N"/>
</dbReference>
<proteinExistence type="predicted"/>
<dbReference type="AlphaFoldDB" id="A0A1V5ZMC9"/>